<accession>A0A1W6L615</accession>
<gene>
    <name evidence="6" type="ORF">A4W93_06425</name>
</gene>
<sequence>MTRSLAAADEWFGVAQGVVKLLANTINGRQVVLSLAVAGDWFGSLPHLEDESERRLINDGETCTPVTLLAVPLDRLRTLAAREPCLTVVLAKLSHSNARRVFDMFTERVSLTAEQRVARQIQMLVKRFGIPCEGGVRIAPYLNQQDLANMLGASRQRVNVALKRFERDGWLTVKATGIEVSCAKSMAEASGLTSSQ</sequence>
<keyword evidence="1" id="KW-0805">Transcription regulation</keyword>
<dbReference type="InterPro" id="IPR018490">
    <property type="entry name" value="cNMP-bd_dom_sf"/>
</dbReference>
<name>A0A1W6L615_9BURK</name>
<reference evidence="6 7" key="1">
    <citation type="submission" date="2016-04" db="EMBL/GenBank/DDBJ databases">
        <title>Complete genome sequence of natural rubber-degrading, novel Gram-negative bacterium, Rhizobacter gummiphilus strain NS21.</title>
        <authorList>
            <person name="Tabata M."/>
            <person name="Kasai D."/>
            <person name="Fukuda M."/>
        </authorList>
    </citation>
    <scope>NUCLEOTIDE SEQUENCE [LARGE SCALE GENOMIC DNA]</scope>
    <source>
        <strain evidence="6 7">NS21</strain>
    </source>
</reference>
<keyword evidence="7" id="KW-1185">Reference proteome</keyword>
<evidence type="ECO:0000256" key="3">
    <source>
        <dbReference type="ARBA" id="ARBA00023163"/>
    </source>
</evidence>
<keyword evidence="2" id="KW-0238">DNA-binding</keyword>
<evidence type="ECO:0000259" key="4">
    <source>
        <dbReference type="PROSITE" id="PS50042"/>
    </source>
</evidence>
<dbReference type="SUPFAM" id="SSF46785">
    <property type="entry name" value="Winged helix' DNA-binding domain"/>
    <property type="match status" value="1"/>
</dbReference>
<dbReference type="Proteomes" id="UP000193427">
    <property type="component" value="Chromosome"/>
</dbReference>
<feature type="domain" description="Cyclic nucleotide-binding" evidence="4">
    <location>
        <begin position="1"/>
        <end position="54"/>
    </location>
</feature>
<dbReference type="SMART" id="SM00419">
    <property type="entry name" value="HTH_CRP"/>
    <property type="match status" value="1"/>
</dbReference>
<evidence type="ECO:0000259" key="5">
    <source>
        <dbReference type="PROSITE" id="PS51063"/>
    </source>
</evidence>
<protein>
    <recommendedName>
        <fullName evidence="8">HTH crp-type domain-containing protein</fullName>
    </recommendedName>
</protein>
<evidence type="ECO:0000256" key="2">
    <source>
        <dbReference type="ARBA" id="ARBA00023125"/>
    </source>
</evidence>
<keyword evidence="3" id="KW-0804">Transcription</keyword>
<dbReference type="InterPro" id="IPR036390">
    <property type="entry name" value="WH_DNA-bd_sf"/>
</dbReference>
<evidence type="ECO:0000313" key="6">
    <source>
        <dbReference type="EMBL" id="ARN19578.1"/>
    </source>
</evidence>
<evidence type="ECO:0000256" key="1">
    <source>
        <dbReference type="ARBA" id="ARBA00023015"/>
    </source>
</evidence>
<evidence type="ECO:0000313" key="7">
    <source>
        <dbReference type="Proteomes" id="UP000193427"/>
    </source>
</evidence>
<dbReference type="PROSITE" id="PS51063">
    <property type="entry name" value="HTH_CRP_2"/>
    <property type="match status" value="1"/>
</dbReference>
<dbReference type="STRING" id="946333.A4W93_06425"/>
<dbReference type="AlphaFoldDB" id="A0A1W6L615"/>
<feature type="domain" description="HTH crp-type" evidence="5">
    <location>
        <begin position="111"/>
        <end position="184"/>
    </location>
</feature>
<dbReference type="Gene3D" id="1.10.10.10">
    <property type="entry name" value="Winged helix-like DNA-binding domain superfamily/Winged helix DNA-binding domain"/>
    <property type="match status" value="1"/>
</dbReference>
<dbReference type="EMBL" id="CP015118">
    <property type="protein sequence ID" value="ARN19578.1"/>
    <property type="molecule type" value="Genomic_DNA"/>
</dbReference>
<dbReference type="Gene3D" id="2.60.120.10">
    <property type="entry name" value="Jelly Rolls"/>
    <property type="match status" value="1"/>
</dbReference>
<dbReference type="Pfam" id="PF13545">
    <property type="entry name" value="HTH_Crp_2"/>
    <property type="match status" value="1"/>
</dbReference>
<dbReference type="KEGG" id="rgu:A4W93_06425"/>
<dbReference type="GO" id="GO:0006355">
    <property type="term" value="P:regulation of DNA-templated transcription"/>
    <property type="evidence" value="ECO:0007669"/>
    <property type="project" value="InterPro"/>
</dbReference>
<dbReference type="InterPro" id="IPR012318">
    <property type="entry name" value="HTH_CRP"/>
</dbReference>
<dbReference type="InterPro" id="IPR036388">
    <property type="entry name" value="WH-like_DNA-bd_sf"/>
</dbReference>
<dbReference type="InterPro" id="IPR014710">
    <property type="entry name" value="RmlC-like_jellyroll"/>
</dbReference>
<dbReference type="Pfam" id="PF00027">
    <property type="entry name" value="cNMP_binding"/>
    <property type="match status" value="1"/>
</dbReference>
<dbReference type="PROSITE" id="PS50042">
    <property type="entry name" value="CNMP_BINDING_3"/>
    <property type="match status" value="1"/>
</dbReference>
<evidence type="ECO:0008006" key="8">
    <source>
        <dbReference type="Google" id="ProtNLM"/>
    </source>
</evidence>
<organism evidence="6 7">
    <name type="scientific">Piscinibacter gummiphilus</name>
    <dbReference type="NCBI Taxonomy" id="946333"/>
    <lineage>
        <taxon>Bacteria</taxon>
        <taxon>Pseudomonadati</taxon>
        <taxon>Pseudomonadota</taxon>
        <taxon>Betaproteobacteria</taxon>
        <taxon>Burkholderiales</taxon>
        <taxon>Sphaerotilaceae</taxon>
        <taxon>Piscinibacter</taxon>
    </lineage>
</organism>
<proteinExistence type="predicted"/>
<dbReference type="SUPFAM" id="SSF51206">
    <property type="entry name" value="cAMP-binding domain-like"/>
    <property type="match status" value="1"/>
</dbReference>
<dbReference type="GO" id="GO:0003677">
    <property type="term" value="F:DNA binding"/>
    <property type="evidence" value="ECO:0007669"/>
    <property type="project" value="UniProtKB-KW"/>
</dbReference>
<dbReference type="InterPro" id="IPR000595">
    <property type="entry name" value="cNMP-bd_dom"/>
</dbReference>
<dbReference type="CDD" id="cd00038">
    <property type="entry name" value="CAP_ED"/>
    <property type="match status" value="1"/>
</dbReference>